<name>A0A8T0S6W6_PANVG</name>
<proteinExistence type="predicted"/>
<protein>
    <submittedName>
        <fullName evidence="1">Uncharacterized protein</fullName>
    </submittedName>
</protein>
<dbReference type="Proteomes" id="UP000823388">
    <property type="component" value="Chromosome 5N"/>
</dbReference>
<evidence type="ECO:0000313" key="1">
    <source>
        <dbReference type="EMBL" id="KAG2593957.1"/>
    </source>
</evidence>
<comment type="caution">
    <text evidence="1">The sequence shown here is derived from an EMBL/GenBank/DDBJ whole genome shotgun (WGS) entry which is preliminary data.</text>
</comment>
<evidence type="ECO:0000313" key="2">
    <source>
        <dbReference type="Proteomes" id="UP000823388"/>
    </source>
</evidence>
<accession>A0A8T0S6W6</accession>
<reference evidence="1" key="1">
    <citation type="submission" date="2020-05" db="EMBL/GenBank/DDBJ databases">
        <title>WGS assembly of Panicum virgatum.</title>
        <authorList>
            <person name="Lovell J.T."/>
            <person name="Jenkins J."/>
            <person name="Shu S."/>
            <person name="Juenger T.E."/>
            <person name="Schmutz J."/>
        </authorList>
    </citation>
    <scope>NUCLEOTIDE SEQUENCE</scope>
    <source>
        <strain evidence="1">AP13</strain>
    </source>
</reference>
<gene>
    <name evidence="1" type="ORF">PVAP13_5NG264424</name>
</gene>
<organism evidence="1 2">
    <name type="scientific">Panicum virgatum</name>
    <name type="common">Blackwell switchgrass</name>
    <dbReference type="NCBI Taxonomy" id="38727"/>
    <lineage>
        <taxon>Eukaryota</taxon>
        <taxon>Viridiplantae</taxon>
        <taxon>Streptophyta</taxon>
        <taxon>Embryophyta</taxon>
        <taxon>Tracheophyta</taxon>
        <taxon>Spermatophyta</taxon>
        <taxon>Magnoliopsida</taxon>
        <taxon>Liliopsida</taxon>
        <taxon>Poales</taxon>
        <taxon>Poaceae</taxon>
        <taxon>PACMAD clade</taxon>
        <taxon>Panicoideae</taxon>
        <taxon>Panicodae</taxon>
        <taxon>Paniceae</taxon>
        <taxon>Panicinae</taxon>
        <taxon>Panicum</taxon>
        <taxon>Panicum sect. Hiantes</taxon>
    </lineage>
</organism>
<dbReference type="AlphaFoldDB" id="A0A8T0S6W6"/>
<sequence length="61" mass="6669">MSETDLTSVPRINGTPITLRARTDVVVRWTRRAVGRAPAPRVRGYAGEVSLSPTRTVVSFS</sequence>
<dbReference type="EMBL" id="CM029046">
    <property type="protein sequence ID" value="KAG2593957.1"/>
    <property type="molecule type" value="Genomic_DNA"/>
</dbReference>
<keyword evidence="2" id="KW-1185">Reference proteome</keyword>